<dbReference type="InterPro" id="IPR051501">
    <property type="entry name" value="eIF2B_alpha/beta/delta"/>
</dbReference>
<dbReference type="Gene3D" id="1.20.120.1070">
    <property type="entry name" value="Translation initiation factor eIF-2B, N-terminal domain"/>
    <property type="match status" value="1"/>
</dbReference>
<comment type="subunit">
    <text evidence="8">Component of the translation initiation factor 2B (eIF2B) complex which is a heterodecamer of two sets of five different subunits: alpha, beta, gamma, delta and epsilon. Subunits alpha, beta and delta comprise a regulatory subcomplex and subunits epsilon and gamma comprise a catalytic subcomplex. Within the complex, the hexameric regulatory complex resides at the center, with the two heterodimeric catalytic subcomplexes bound on opposite sides.</text>
</comment>
<dbReference type="Proteomes" id="UP000272025">
    <property type="component" value="Unassembled WGS sequence"/>
</dbReference>
<dbReference type="InterPro" id="IPR037171">
    <property type="entry name" value="NagB/RpiA_transferase-like"/>
</dbReference>
<evidence type="ECO:0000313" key="12">
    <source>
        <dbReference type="Proteomes" id="UP000272025"/>
    </source>
</evidence>
<dbReference type="GO" id="GO:0005085">
    <property type="term" value="F:guanyl-nucleotide exchange factor activity"/>
    <property type="evidence" value="ECO:0007669"/>
    <property type="project" value="TreeGrafter"/>
</dbReference>
<accession>A0A3N2Q4V4</accession>
<dbReference type="Gene3D" id="3.40.50.10470">
    <property type="entry name" value="Translation initiation factor eif-2b, domain 2"/>
    <property type="match status" value="1"/>
</dbReference>
<keyword evidence="5" id="KW-0648">Protein biosynthesis</keyword>
<dbReference type="InterPro" id="IPR042529">
    <property type="entry name" value="IF_2B-like_C"/>
</dbReference>
<dbReference type="OrthoDB" id="10249309at2759"/>
<comment type="subcellular location">
    <subcellularLocation>
        <location evidence="1">Cytoplasm</location>
        <location evidence="1">Cytosol</location>
    </subcellularLocation>
</comment>
<dbReference type="Pfam" id="PF01008">
    <property type="entry name" value="IF-2B"/>
    <property type="match status" value="1"/>
</dbReference>
<reference evidence="11 12" key="1">
    <citation type="journal article" date="2018" name="Mol. Ecol.">
        <title>The obligate alkalophilic soda-lake fungus Sodiomyces alkalinus has shifted to a protein diet.</title>
        <authorList>
            <person name="Grum-Grzhimaylo A.A."/>
            <person name="Falkoski D.L."/>
            <person name="van den Heuvel J."/>
            <person name="Valero-Jimenez C.A."/>
            <person name="Min B."/>
            <person name="Choi I.G."/>
            <person name="Lipzen A."/>
            <person name="Daum C.G."/>
            <person name="Aanen D.K."/>
            <person name="Tsang A."/>
            <person name="Henrissat B."/>
            <person name="Bilanenko E.N."/>
            <person name="de Vries R.P."/>
            <person name="van Kan J.A.L."/>
            <person name="Grigoriev I.V."/>
            <person name="Debets A.J.M."/>
        </authorList>
    </citation>
    <scope>NUCLEOTIDE SEQUENCE [LARGE SCALE GENOMIC DNA]</scope>
    <source>
        <strain evidence="11 12">F11</strain>
    </source>
</reference>
<proteinExistence type="inferred from homology"/>
<evidence type="ECO:0000313" key="11">
    <source>
        <dbReference type="EMBL" id="ROT41799.1"/>
    </source>
</evidence>
<evidence type="ECO:0000256" key="4">
    <source>
        <dbReference type="ARBA" id="ARBA00022540"/>
    </source>
</evidence>
<feature type="region of interest" description="Disordered" evidence="10">
    <location>
        <begin position="1"/>
        <end position="44"/>
    </location>
</feature>
<evidence type="ECO:0000256" key="6">
    <source>
        <dbReference type="ARBA" id="ARBA00044208"/>
    </source>
</evidence>
<dbReference type="GO" id="GO:0005851">
    <property type="term" value="C:eukaryotic translation initiation factor 2B complex"/>
    <property type="evidence" value="ECO:0007669"/>
    <property type="project" value="TreeGrafter"/>
</dbReference>
<organism evidence="11 12">
    <name type="scientific">Sodiomyces alkalinus (strain CBS 110278 / VKM F-3762 / F11)</name>
    <name type="common">Alkaliphilic filamentous fungus</name>
    <dbReference type="NCBI Taxonomy" id="1314773"/>
    <lineage>
        <taxon>Eukaryota</taxon>
        <taxon>Fungi</taxon>
        <taxon>Dikarya</taxon>
        <taxon>Ascomycota</taxon>
        <taxon>Pezizomycotina</taxon>
        <taxon>Sordariomycetes</taxon>
        <taxon>Hypocreomycetidae</taxon>
        <taxon>Glomerellales</taxon>
        <taxon>Plectosphaerellaceae</taxon>
        <taxon>Sodiomyces</taxon>
    </lineage>
</organism>
<sequence length="370" mass="40350">MATEDPQPANIASGRGHPPASAGEGDQPQTQALPVRSGPPQSSDDFDIVAAYHAKLADHDITKPVAAIEALVALLAASHYTTVFETLETVKRHSLTLRASVRNPTPLQAGTDLFLQYLVSSLKQQEAKTAAPGGGTTYHQSFEDVLRHLVLNSRLFADRAIAARDGIAEAGCRFVREGKTLLTLGASRSVAKLLFRAASRHRVDDVHFKVVYVRDERRPDESDRFVASLREKGIPVAEISELSISHVMSLRNQVHMVFVGAEAVTQSGGIISRIGTFQVAKLARENKPRLPFYVAAETHKFVRKFPLGQADLGYDQTVLDFQSNSPSTVPENAVDYTPPEYVTNLITENGVKLPSYVLEQLLDIYGALNG</sequence>
<name>A0A3N2Q4V4_SODAK</name>
<evidence type="ECO:0000256" key="1">
    <source>
        <dbReference type="ARBA" id="ARBA00004514"/>
    </source>
</evidence>
<keyword evidence="4 11" id="KW-0396">Initiation factor</keyword>
<dbReference type="GeneID" id="39577411"/>
<keyword evidence="3" id="KW-0963">Cytoplasm</keyword>
<protein>
    <recommendedName>
        <fullName evidence="6">Translation initiation factor eIF2B subunit alpha</fullName>
    </recommendedName>
    <alternativeName>
        <fullName evidence="7">eIF2B GDP-GTP exchange factor subunit alpha</fullName>
    </alternativeName>
</protein>
<dbReference type="AlphaFoldDB" id="A0A3N2Q4V4"/>
<keyword evidence="12" id="KW-1185">Reference proteome</keyword>
<dbReference type="InterPro" id="IPR000649">
    <property type="entry name" value="IF-2B-related"/>
</dbReference>
<dbReference type="PANTHER" id="PTHR45860">
    <property type="entry name" value="TRANSLATION INITIATION FACTOR EIF-2B SUBUNIT ALPHA"/>
    <property type="match status" value="1"/>
</dbReference>
<evidence type="ECO:0000256" key="5">
    <source>
        <dbReference type="ARBA" id="ARBA00022917"/>
    </source>
</evidence>
<dbReference type="InterPro" id="IPR042528">
    <property type="entry name" value="elF-2B_alpha_N"/>
</dbReference>
<dbReference type="EMBL" id="ML119051">
    <property type="protein sequence ID" value="ROT41799.1"/>
    <property type="molecule type" value="Genomic_DNA"/>
</dbReference>
<dbReference type="GO" id="GO:0003743">
    <property type="term" value="F:translation initiation factor activity"/>
    <property type="evidence" value="ECO:0007669"/>
    <property type="project" value="UniProtKB-KW"/>
</dbReference>
<dbReference type="SUPFAM" id="SSF100950">
    <property type="entry name" value="NagB/RpiA/CoA transferase-like"/>
    <property type="match status" value="1"/>
</dbReference>
<evidence type="ECO:0000256" key="3">
    <source>
        <dbReference type="ARBA" id="ARBA00022490"/>
    </source>
</evidence>
<gene>
    <name evidence="11" type="ORF">SODALDRAFT_302687</name>
</gene>
<evidence type="ECO:0000256" key="8">
    <source>
        <dbReference type="ARBA" id="ARBA00046432"/>
    </source>
</evidence>
<evidence type="ECO:0000256" key="2">
    <source>
        <dbReference type="ARBA" id="ARBA00007251"/>
    </source>
</evidence>
<dbReference type="RefSeq" id="XP_028469605.1">
    <property type="nucleotide sequence ID" value="XM_028608933.1"/>
</dbReference>
<comment type="similarity">
    <text evidence="2 9">Belongs to the eIF-2B alpha/beta/delta subunits family.</text>
</comment>
<evidence type="ECO:0000256" key="9">
    <source>
        <dbReference type="RuleBase" id="RU003814"/>
    </source>
</evidence>
<dbReference type="PANTHER" id="PTHR45860:SF1">
    <property type="entry name" value="TRANSLATION INITIATION FACTOR EIF-2B SUBUNIT ALPHA"/>
    <property type="match status" value="1"/>
</dbReference>
<dbReference type="GO" id="GO:0005829">
    <property type="term" value="C:cytosol"/>
    <property type="evidence" value="ECO:0007669"/>
    <property type="project" value="UniProtKB-SubCell"/>
</dbReference>
<evidence type="ECO:0000256" key="10">
    <source>
        <dbReference type="SAM" id="MobiDB-lite"/>
    </source>
</evidence>
<dbReference type="STRING" id="1314773.A0A3N2Q4V4"/>
<evidence type="ECO:0000256" key="7">
    <source>
        <dbReference type="ARBA" id="ARBA00044236"/>
    </source>
</evidence>